<comment type="caution">
    <text evidence="9">The sequence shown here is derived from an EMBL/GenBank/DDBJ whole genome shotgun (WGS) entry which is preliminary data.</text>
</comment>
<evidence type="ECO:0000256" key="2">
    <source>
        <dbReference type="ARBA" id="ARBA00022670"/>
    </source>
</evidence>
<keyword evidence="10" id="KW-1185">Reference proteome</keyword>
<organism evidence="9 10">
    <name type="scientific">Oedothorax gibbosus</name>
    <dbReference type="NCBI Taxonomy" id="931172"/>
    <lineage>
        <taxon>Eukaryota</taxon>
        <taxon>Metazoa</taxon>
        <taxon>Ecdysozoa</taxon>
        <taxon>Arthropoda</taxon>
        <taxon>Chelicerata</taxon>
        <taxon>Arachnida</taxon>
        <taxon>Araneae</taxon>
        <taxon>Araneomorphae</taxon>
        <taxon>Entelegynae</taxon>
        <taxon>Araneoidea</taxon>
        <taxon>Linyphiidae</taxon>
        <taxon>Erigoninae</taxon>
        <taxon>Oedothorax</taxon>
    </lineage>
</organism>
<proteinExistence type="inferred from homology"/>
<dbReference type="SUPFAM" id="SSF55486">
    <property type="entry name" value="Metalloproteases ('zincins'), catalytic domain"/>
    <property type="match status" value="1"/>
</dbReference>
<gene>
    <name evidence="9" type="ORF">JTE90_009838</name>
</gene>
<dbReference type="GO" id="GO:0046872">
    <property type="term" value="F:metal ion binding"/>
    <property type="evidence" value="ECO:0007669"/>
    <property type="project" value="UniProtKB-UniRule"/>
</dbReference>
<dbReference type="PANTHER" id="PTHR11804">
    <property type="entry name" value="PROTEASE M3 THIMET OLIGOPEPTIDASE-RELATED"/>
    <property type="match status" value="1"/>
</dbReference>
<comment type="cofactor">
    <cofactor evidence="7">
        <name>Zn(2+)</name>
        <dbReference type="ChEBI" id="CHEBI:29105"/>
    </cofactor>
    <text evidence="7">Binds 1 zinc ion.</text>
</comment>
<evidence type="ECO:0000259" key="8">
    <source>
        <dbReference type="Pfam" id="PF01432"/>
    </source>
</evidence>
<dbReference type="Proteomes" id="UP000827092">
    <property type="component" value="Unassembled WGS sequence"/>
</dbReference>
<evidence type="ECO:0000256" key="3">
    <source>
        <dbReference type="ARBA" id="ARBA00022723"/>
    </source>
</evidence>
<protein>
    <recommendedName>
        <fullName evidence="8">Peptidase M3A/M3B catalytic domain-containing protein</fullName>
    </recommendedName>
</protein>
<feature type="domain" description="Peptidase M3A/M3B catalytic" evidence="8">
    <location>
        <begin position="2"/>
        <end position="85"/>
    </location>
</feature>
<keyword evidence="6 7" id="KW-0482">Metalloprotease</keyword>
<dbReference type="GO" id="GO:0006518">
    <property type="term" value="P:peptide metabolic process"/>
    <property type="evidence" value="ECO:0007669"/>
    <property type="project" value="TreeGrafter"/>
</dbReference>
<name>A0AAV6TNH4_9ARAC</name>
<dbReference type="InterPro" id="IPR045090">
    <property type="entry name" value="Pept_M3A_M3B"/>
</dbReference>
<evidence type="ECO:0000256" key="4">
    <source>
        <dbReference type="ARBA" id="ARBA00022801"/>
    </source>
</evidence>
<keyword evidence="2 7" id="KW-0645">Protease</keyword>
<dbReference type="InterPro" id="IPR001567">
    <property type="entry name" value="Pept_M3A_M3B_dom"/>
</dbReference>
<evidence type="ECO:0000256" key="6">
    <source>
        <dbReference type="ARBA" id="ARBA00023049"/>
    </source>
</evidence>
<dbReference type="AlphaFoldDB" id="A0AAV6TNH4"/>
<accession>A0AAV6TNH4</accession>
<dbReference type="Gene3D" id="1.10.1370.10">
    <property type="entry name" value="Neurolysin, domain 3"/>
    <property type="match status" value="1"/>
</dbReference>
<evidence type="ECO:0000256" key="5">
    <source>
        <dbReference type="ARBA" id="ARBA00022833"/>
    </source>
</evidence>
<evidence type="ECO:0000313" key="10">
    <source>
        <dbReference type="Proteomes" id="UP000827092"/>
    </source>
</evidence>
<dbReference type="InterPro" id="IPR024077">
    <property type="entry name" value="Neurolysin/TOP_dom2"/>
</dbReference>
<evidence type="ECO:0000313" key="9">
    <source>
        <dbReference type="EMBL" id="KAG8173144.1"/>
    </source>
</evidence>
<comment type="similarity">
    <text evidence="1 7">Belongs to the peptidase M3 family.</text>
</comment>
<keyword evidence="5 7" id="KW-0862">Zinc</keyword>
<evidence type="ECO:0000256" key="7">
    <source>
        <dbReference type="RuleBase" id="RU003435"/>
    </source>
</evidence>
<dbReference type="GO" id="GO:0004222">
    <property type="term" value="F:metalloendopeptidase activity"/>
    <property type="evidence" value="ECO:0007669"/>
    <property type="project" value="InterPro"/>
</dbReference>
<dbReference type="GO" id="GO:0006508">
    <property type="term" value="P:proteolysis"/>
    <property type="evidence" value="ECO:0007669"/>
    <property type="project" value="UniProtKB-KW"/>
</dbReference>
<dbReference type="Pfam" id="PF01432">
    <property type="entry name" value="Peptidase_M3"/>
    <property type="match status" value="1"/>
</dbReference>
<evidence type="ECO:0000256" key="1">
    <source>
        <dbReference type="ARBA" id="ARBA00006040"/>
    </source>
</evidence>
<sequence length="86" mass="10327">MANTAYQNLVQNNYALFDFRINSSPECDIKKAFSDTYKEVLDLETLEETNTPCSFMHICDEYDAQYYSYLWSEVYSMDMFYTRFKD</sequence>
<dbReference type="PANTHER" id="PTHR11804:SF84">
    <property type="entry name" value="SACCHAROLYSIN"/>
    <property type="match status" value="1"/>
</dbReference>
<keyword evidence="4 7" id="KW-0378">Hydrolase</keyword>
<keyword evidence="3 7" id="KW-0479">Metal-binding</keyword>
<reference evidence="9 10" key="1">
    <citation type="journal article" date="2022" name="Nat. Ecol. Evol.">
        <title>A masculinizing supergene underlies an exaggerated male reproductive morph in a spider.</title>
        <authorList>
            <person name="Hendrickx F."/>
            <person name="De Corte Z."/>
            <person name="Sonet G."/>
            <person name="Van Belleghem S.M."/>
            <person name="Kostlbacher S."/>
            <person name="Vangestel C."/>
        </authorList>
    </citation>
    <scope>NUCLEOTIDE SEQUENCE [LARGE SCALE GENOMIC DNA]</scope>
    <source>
        <strain evidence="9">W744_W776</strain>
    </source>
</reference>
<dbReference type="EMBL" id="JAFNEN010002031">
    <property type="protein sequence ID" value="KAG8173144.1"/>
    <property type="molecule type" value="Genomic_DNA"/>
</dbReference>